<proteinExistence type="predicted"/>
<name>A0A6J4IIE1_9PROT</name>
<reference evidence="1" key="1">
    <citation type="submission" date="2020-02" db="EMBL/GenBank/DDBJ databases">
        <authorList>
            <person name="Meier V. D."/>
        </authorList>
    </citation>
    <scope>NUCLEOTIDE SEQUENCE</scope>
    <source>
        <strain evidence="1">AVDCRST_MAG04</strain>
    </source>
</reference>
<dbReference type="EMBL" id="CADCTL010000146">
    <property type="protein sequence ID" value="CAA9251328.1"/>
    <property type="molecule type" value="Genomic_DNA"/>
</dbReference>
<protein>
    <submittedName>
        <fullName evidence="1">Uncharacterized protein</fullName>
    </submittedName>
</protein>
<accession>A0A6J4IIE1</accession>
<sequence>CQPTPLRPPTGLRPCRPTGSLISGWSVNSAVCTATFCTSRSRRNCCASSRTGPCPRT</sequence>
<evidence type="ECO:0000313" key="1">
    <source>
        <dbReference type="EMBL" id="CAA9251328.1"/>
    </source>
</evidence>
<feature type="non-terminal residue" evidence="1">
    <location>
        <position position="57"/>
    </location>
</feature>
<dbReference type="AlphaFoldDB" id="A0A6J4IIE1"/>
<organism evidence="1">
    <name type="scientific">uncultured Acetobacteraceae bacterium</name>
    <dbReference type="NCBI Taxonomy" id="169975"/>
    <lineage>
        <taxon>Bacteria</taxon>
        <taxon>Pseudomonadati</taxon>
        <taxon>Pseudomonadota</taxon>
        <taxon>Alphaproteobacteria</taxon>
        <taxon>Acetobacterales</taxon>
        <taxon>Acetobacteraceae</taxon>
        <taxon>environmental samples</taxon>
    </lineage>
</organism>
<gene>
    <name evidence="1" type="ORF">AVDCRST_MAG04-2125</name>
</gene>
<feature type="non-terminal residue" evidence="1">
    <location>
        <position position="1"/>
    </location>
</feature>